<dbReference type="EMBL" id="CP089983">
    <property type="protein sequence ID" value="WXB03314.1"/>
    <property type="molecule type" value="Genomic_DNA"/>
</dbReference>
<dbReference type="Gene3D" id="3.40.50.2000">
    <property type="entry name" value="Glycogen Phosphorylase B"/>
    <property type="match status" value="1"/>
</dbReference>
<accession>A0ABZ2L168</accession>
<protein>
    <recommendedName>
        <fullName evidence="3">Glycosyltransferase</fullName>
    </recommendedName>
</protein>
<evidence type="ECO:0008006" key="3">
    <source>
        <dbReference type="Google" id="ProtNLM"/>
    </source>
</evidence>
<dbReference type="RefSeq" id="WP_394832944.1">
    <property type="nucleotide sequence ID" value="NZ_CP089983.1"/>
</dbReference>
<evidence type="ECO:0000313" key="1">
    <source>
        <dbReference type="EMBL" id="WXB03314.1"/>
    </source>
</evidence>
<proteinExistence type="predicted"/>
<dbReference type="Proteomes" id="UP001374803">
    <property type="component" value="Chromosome"/>
</dbReference>
<organism evidence="1 2">
    <name type="scientific">Pendulispora rubella</name>
    <dbReference type="NCBI Taxonomy" id="2741070"/>
    <lineage>
        <taxon>Bacteria</taxon>
        <taxon>Pseudomonadati</taxon>
        <taxon>Myxococcota</taxon>
        <taxon>Myxococcia</taxon>
        <taxon>Myxococcales</taxon>
        <taxon>Sorangiineae</taxon>
        <taxon>Pendulisporaceae</taxon>
        <taxon>Pendulispora</taxon>
    </lineage>
</organism>
<name>A0ABZ2L168_9BACT</name>
<gene>
    <name evidence="1" type="ORF">LVJ94_41230</name>
</gene>
<keyword evidence="2" id="KW-1185">Reference proteome</keyword>
<dbReference type="SUPFAM" id="SSF53756">
    <property type="entry name" value="UDP-Glycosyltransferase/glycogen phosphorylase"/>
    <property type="match status" value="1"/>
</dbReference>
<sequence>MREATVTALHSKWERVLLALAGTDAGRRMTARFAARRGADAWAARTLEATLQTGAEVTAPTCGALGTFAEARRRGLRTVLMHDLPMLRPMHADLDRAALVHPRCAFLRRYRAPASMVARQEAEYVLADVIHVRGHFAREQLMARGIPAARLRALPSPEGPMPTRRAGNGQNMHRVMLLAGLATARNGTMELRAALAAQPRWTAVVRAGEGLDPPDLLAHPRIRVATRAEIERLDGIDVVVAPSWCESHAPEVARAAWLGVPVVATHRAAGFIDLAVAGVEIAPGDAAGLAAALDMLGRRAA</sequence>
<reference evidence="1" key="1">
    <citation type="submission" date="2021-12" db="EMBL/GenBank/DDBJ databases">
        <title>Discovery of the Pendulisporaceae a myxobacterial family with distinct sporulation behavior and unique specialized metabolism.</title>
        <authorList>
            <person name="Garcia R."/>
            <person name="Popoff A."/>
            <person name="Bader C.D."/>
            <person name="Loehr J."/>
            <person name="Walesch S."/>
            <person name="Walt C."/>
            <person name="Boldt J."/>
            <person name="Bunk B."/>
            <person name="Haeckl F.J.F.P.J."/>
            <person name="Gunesch A.P."/>
            <person name="Birkelbach J."/>
            <person name="Nuebel U."/>
            <person name="Pietschmann T."/>
            <person name="Bach T."/>
            <person name="Mueller R."/>
        </authorList>
    </citation>
    <scope>NUCLEOTIDE SEQUENCE</scope>
    <source>
        <strain evidence="1">MSr11367</strain>
    </source>
</reference>
<evidence type="ECO:0000313" key="2">
    <source>
        <dbReference type="Proteomes" id="UP001374803"/>
    </source>
</evidence>